<comment type="subcellular location">
    <subcellularLocation>
        <location evidence="1">Cell membrane</location>
        <topology evidence="1">Lipid-anchor</topology>
    </subcellularLocation>
</comment>
<dbReference type="InterPro" id="IPR003760">
    <property type="entry name" value="PnrA-like"/>
</dbReference>
<evidence type="ECO:0000313" key="9">
    <source>
        <dbReference type="EMBL" id="CZQ82704.1"/>
    </source>
</evidence>
<evidence type="ECO:0000313" key="11">
    <source>
        <dbReference type="Proteomes" id="UP000076878"/>
    </source>
</evidence>
<name>A0A143Y7G8_9LACT</name>
<dbReference type="InterPro" id="IPR028082">
    <property type="entry name" value="Peripla_BP_I"/>
</dbReference>
<evidence type="ECO:0000256" key="6">
    <source>
        <dbReference type="ARBA" id="ARBA00023288"/>
    </source>
</evidence>
<gene>
    <name evidence="10" type="ORF">SAMN05216375_10126</name>
    <name evidence="9" type="ORF">TR210_241</name>
</gene>
<feature type="signal peptide" evidence="7">
    <location>
        <begin position="1"/>
        <end position="22"/>
    </location>
</feature>
<evidence type="ECO:0000313" key="12">
    <source>
        <dbReference type="Proteomes" id="UP000199280"/>
    </source>
</evidence>
<sequence>MVKKQKYVSLLALGLGVSTILAACGGSGDTADSSATGSSTAEGTDDNFTIAMVTDVGGVDDKSFNQSAWEGLVAWGEENGKAKGIDGYDYIQSNADSEFVTNLNTAVNSNFDLVFGIGYKLKSAMQDVAAQNPDTMFAIIDDVIEGENTVSVSFKDNEAAFLAGVAAAKTTKTNQLGFIGGQESVVIDRFEAGFIAGAQSVNPDVDVKVEYVGSFGDAAGGKSKAAAMYASGIDVIYQAAGDSGNGVFSEAKDIVKADPSKEIWVIGVDRDQTEEGLLTLEDGTERNLTLTSTLKGVGTAAKDIATLAMNGEFPGGEVLTFGLAEKGVDLTDGQLSADALAAVEEAKTQILEGTLTVPESPEN</sequence>
<keyword evidence="12" id="KW-1185">Reference proteome</keyword>
<keyword evidence="3" id="KW-1003">Cell membrane</keyword>
<organism evidence="9 11">
    <name type="scientific">Trichococcus ilyis</name>
    <dbReference type="NCBI Taxonomy" id="640938"/>
    <lineage>
        <taxon>Bacteria</taxon>
        <taxon>Bacillati</taxon>
        <taxon>Bacillota</taxon>
        <taxon>Bacilli</taxon>
        <taxon>Lactobacillales</taxon>
        <taxon>Carnobacteriaceae</taxon>
        <taxon>Trichococcus</taxon>
    </lineage>
</organism>
<dbReference type="Proteomes" id="UP000199280">
    <property type="component" value="Unassembled WGS sequence"/>
</dbReference>
<dbReference type="GO" id="GO:0005886">
    <property type="term" value="C:plasma membrane"/>
    <property type="evidence" value="ECO:0007669"/>
    <property type="project" value="UniProtKB-SubCell"/>
</dbReference>
<feature type="domain" description="ABC transporter substrate-binding protein PnrA-like" evidence="8">
    <location>
        <begin position="50"/>
        <end position="344"/>
    </location>
</feature>
<dbReference type="PANTHER" id="PTHR34296">
    <property type="entry name" value="TRANSCRIPTIONAL ACTIVATOR PROTEIN MED"/>
    <property type="match status" value="1"/>
</dbReference>
<reference evidence="9 11" key="1">
    <citation type="submission" date="2016-02" db="EMBL/GenBank/DDBJ databases">
        <authorList>
            <person name="Wen L."/>
            <person name="He K."/>
            <person name="Yang H."/>
        </authorList>
    </citation>
    <scope>NUCLEOTIDE SEQUENCE [LARGE SCALE GENOMIC DNA]</scope>
    <source>
        <strain evidence="9">Trichococcus_R210</strain>
    </source>
</reference>
<dbReference type="Pfam" id="PF02608">
    <property type="entry name" value="Bmp"/>
    <property type="match status" value="1"/>
</dbReference>
<evidence type="ECO:0000256" key="3">
    <source>
        <dbReference type="ARBA" id="ARBA00022475"/>
    </source>
</evidence>
<feature type="chain" id="PRO_5039179720" evidence="7">
    <location>
        <begin position="23"/>
        <end position="363"/>
    </location>
</feature>
<reference evidence="10 12" key="2">
    <citation type="submission" date="2016-10" db="EMBL/GenBank/DDBJ databases">
        <authorList>
            <person name="Varghese N."/>
            <person name="Submissions S."/>
        </authorList>
    </citation>
    <scope>NUCLEOTIDE SEQUENCE [LARGE SCALE GENOMIC DNA]</scope>
    <source>
        <strain evidence="10 12">DSM 22150</strain>
    </source>
</reference>
<protein>
    <submittedName>
        <fullName evidence="9">Basic membrane lipoprotein</fullName>
    </submittedName>
    <submittedName>
        <fullName evidence="10">Basic membrane protein A</fullName>
    </submittedName>
</protein>
<dbReference type="PROSITE" id="PS51257">
    <property type="entry name" value="PROKAR_LIPOPROTEIN"/>
    <property type="match status" value="1"/>
</dbReference>
<evidence type="ECO:0000256" key="4">
    <source>
        <dbReference type="ARBA" id="ARBA00022729"/>
    </source>
</evidence>
<dbReference type="SUPFAM" id="SSF53822">
    <property type="entry name" value="Periplasmic binding protein-like I"/>
    <property type="match status" value="1"/>
</dbReference>
<dbReference type="Proteomes" id="UP000076878">
    <property type="component" value="Unassembled WGS sequence"/>
</dbReference>
<evidence type="ECO:0000313" key="10">
    <source>
        <dbReference type="EMBL" id="SEI49396.1"/>
    </source>
</evidence>
<keyword evidence="6 9" id="KW-0449">Lipoprotein</keyword>
<accession>A0A143Y7G8</accession>
<dbReference type="Gene3D" id="3.40.50.2300">
    <property type="match status" value="2"/>
</dbReference>
<evidence type="ECO:0000256" key="7">
    <source>
        <dbReference type="SAM" id="SignalP"/>
    </source>
</evidence>
<keyword evidence="5" id="KW-0472">Membrane</keyword>
<proteinExistence type="inferred from homology"/>
<evidence type="ECO:0000256" key="2">
    <source>
        <dbReference type="ARBA" id="ARBA00008610"/>
    </source>
</evidence>
<comment type="similarity">
    <text evidence="2">Belongs to the BMP lipoprotein family.</text>
</comment>
<dbReference type="EMBL" id="FJNB01000001">
    <property type="protein sequence ID" value="CZQ82704.1"/>
    <property type="molecule type" value="Genomic_DNA"/>
</dbReference>
<dbReference type="CDD" id="cd06354">
    <property type="entry name" value="PBP1_PrnA-like"/>
    <property type="match status" value="1"/>
</dbReference>
<dbReference type="STRING" id="640938.TR210_241"/>
<evidence type="ECO:0000256" key="5">
    <source>
        <dbReference type="ARBA" id="ARBA00023136"/>
    </source>
</evidence>
<dbReference type="PANTHER" id="PTHR34296:SF2">
    <property type="entry name" value="ABC TRANSPORTER GUANOSINE-BINDING PROTEIN NUPN"/>
    <property type="match status" value="1"/>
</dbReference>
<dbReference type="EMBL" id="FNYT01000001">
    <property type="protein sequence ID" value="SEI49396.1"/>
    <property type="molecule type" value="Genomic_DNA"/>
</dbReference>
<evidence type="ECO:0000256" key="1">
    <source>
        <dbReference type="ARBA" id="ARBA00004193"/>
    </source>
</evidence>
<evidence type="ECO:0000259" key="8">
    <source>
        <dbReference type="Pfam" id="PF02608"/>
    </source>
</evidence>
<dbReference type="InterPro" id="IPR050957">
    <property type="entry name" value="BMP_lipoprotein"/>
</dbReference>
<dbReference type="AlphaFoldDB" id="A0A143Y7G8"/>
<keyword evidence="4 7" id="KW-0732">Signal</keyword>